<dbReference type="HOGENOM" id="CLU_1641153_0_0_9"/>
<accession>E6LIC8</accession>
<evidence type="ECO:0000313" key="1">
    <source>
        <dbReference type="EMBL" id="EFU73003.1"/>
    </source>
</evidence>
<dbReference type="Proteomes" id="UP000010296">
    <property type="component" value="Unassembled WGS sequence"/>
</dbReference>
<gene>
    <name evidence="1" type="ORF">HMPREF9088_2118</name>
</gene>
<protein>
    <submittedName>
        <fullName evidence="1">Uncharacterized protein</fullName>
    </submittedName>
</protein>
<sequence length="161" mass="18396">MIKILTERSIRMTEESPVFVSLALNQRLKQLQESYSQNPHLMKQEQLQRFVFELRDYTEAVEILADDSSGKFTDIPVDKDTVALLLAQQHSLRLVVQQGQSLETGEGRRLEASLKGLIELNHLLLQDAKQFEAAVANEVAIKEEPRQPKASFFKRLFGKSE</sequence>
<organism evidence="1 2">
    <name type="scientific">Enterococcus italicus (strain DSM 15952 / CCUG 50447 / LMG 22039 / TP 1.5)</name>
    <dbReference type="NCBI Taxonomy" id="888064"/>
    <lineage>
        <taxon>Bacteria</taxon>
        <taxon>Bacillati</taxon>
        <taxon>Bacillota</taxon>
        <taxon>Bacilli</taxon>
        <taxon>Lactobacillales</taxon>
        <taxon>Enterococcaceae</taxon>
        <taxon>Enterococcus</taxon>
    </lineage>
</organism>
<evidence type="ECO:0000313" key="2">
    <source>
        <dbReference type="Proteomes" id="UP000010296"/>
    </source>
</evidence>
<name>E6LIC8_ENTI1</name>
<reference evidence="1 2" key="1">
    <citation type="submission" date="2010-12" db="EMBL/GenBank/DDBJ databases">
        <authorList>
            <person name="Muzny D."/>
            <person name="Qin X."/>
            <person name="Deng J."/>
            <person name="Jiang H."/>
            <person name="Liu Y."/>
            <person name="Qu J."/>
            <person name="Song X.-Z."/>
            <person name="Zhang L."/>
            <person name="Thornton R."/>
            <person name="Coyle M."/>
            <person name="Francisco L."/>
            <person name="Jackson L."/>
            <person name="Javaid M."/>
            <person name="Korchina V."/>
            <person name="Kovar C."/>
            <person name="Mata R."/>
            <person name="Mathew T."/>
            <person name="Ngo R."/>
            <person name="Nguyen L."/>
            <person name="Nguyen N."/>
            <person name="Okwuonu G."/>
            <person name="Ongeri F."/>
            <person name="Pham C."/>
            <person name="Simmons D."/>
            <person name="Wilczek-Boney K."/>
            <person name="Hale W."/>
            <person name="Jakkamsetti A."/>
            <person name="Pham P."/>
            <person name="Ruth R."/>
            <person name="San Lucas F."/>
            <person name="Warren J."/>
            <person name="Zhang J."/>
            <person name="Zhao Z."/>
            <person name="Zhou C."/>
            <person name="Zhu D."/>
            <person name="Lee S."/>
            <person name="Bess C."/>
            <person name="Blankenburg K."/>
            <person name="Forbes L."/>
            <person name="Fu Q."/>
            <person name="Gubbala S."/>
            <person name="Hirani K."/>
            <person name="Jayaseelan J.C."/>
            <person name="Lara F."/>
            <person name="Munidasa M."/>
            <person name="Palculict T."/>
            <person name="Patil S."/>
            <person name="Pu L.-L."/>
            <person name="Saada N."/>
            <person name="Tang L."/>
            <person name="Weissenberger G."/>
            <person name="Zhu Y."/>
            <person name="Hemphill L."/>
            <person name="Shang Y."/>
            <person name="Youmans B."/>
            <person name="Ayvaz T."/>
            <person name="Ross M."/>
            <person name="Santibanez J."/>
            <person name="Aqrawi P."/>
            <person name="Gross S."/>
            <person name="Joshi V."/>
            <person name="Fowler G."/>
            <person name="Nazareth L."/>
            <person name="Reid J."/>
            <person name="Worley K."/>
            <person name="Petrosino J."/>
            <person name="Highlander S."/>
            <person name="Gibbs R."/>
        </authorList>
    </citation>
    <scope>NUCLEOTIDE SEQUENCE [LARGE SCALE GENOMIC DNA]</scope>
    <source>
        <strain evidence="2">DSM 15952 / CCUG 50447 / LMG 22039 / TP 1.5</strain>
    </source>
</reference>
<proteinExistence type="predicted"/>
<keyword evidence="2" id="KW-1185">Reference proteome</keyword>
<dbReference type="EMBL" id="AEPV01000086">
    <property type="protein sequence ID" value="EFU73003.1"/>
    <property type="molecule type" value="Genomic_DNA"/>
</dbReference>
<dbReference type="AlphaFoldDB" id="E6LIC8"/>
<dbReference type="eggNOG" id="ENOG50306NI">
    <property type="taxonomic scope" value="Bacteria"/>
</dbReference>
<comment type="caution">
    <text evidence="1">The sequence shown here is derived from an EMBL/GenBank/DDBJ whole genome shotgun (WGS) entry which is preliminary data.</text>
</comment>